<organism evidence="2 3">
    <name type="scientific">Raphidocelis subcapitata</name>
    <dbReference type="NCBI Taxonomy" id="307507"/>
    <lineage>
        <taxon>Eukaryota</taxon>
        <taxon>Viridiplantae</taxon>
        <taxon>Chlorophyta</taxon>
        <taxon>core chlorophytes</taxon>
        <taxon>Chlorophyceae</taxon>
        <taxon>CS clade</taxon>
        <taxon>Sphaeropleales</taxon>
        <taxon>Selenastraceae</taxon>
        <taxon>Raphidocelis</taxon>
    </lineage>
</organism>
<dbReference type="InParanoid" id="A0A2V0PC60"/>
<dbReference type="OrthoDB" id="541059at2759"/>
<dbReference type="AlphaFoldDB" id="A0A2V0PC60"/>
<protein>
    <submittedName>
        <fullName evidence="2">Uncharacterized protein</fullName>
    </submittedName>
</protein>
<sequence length="324" mass="33242">MSASLARAGRPAGAFLAAPAPKRSVRGAASCPSGPHGLPAAASRAGGARPRLAVRRGVTGPWGAHQPGPDEPCANLDALLAASELGVSTPSFDSYALRHLVHAAPAATKHLSSLSLAPGRVLRRYAVRGATGERCVITLDFRRATAAAASGGGASAGGAGWVLARAHGEPEHAALPLGPSRFNPPESVVAAVVAALRDMDAFTAVRFLAPPARARFGGSADRFAAALEAPALRALLLHGAAECARRRQREADWYEEIVRVESVSGDWHEYCFSVAVQEDGTPLERCWLVEAITPLAGGHAAAGDGGDDAAWPAAQQDGGWCGDA</sequence>
<evidence type="ECO:0000313" key="3">
    <source>
        <dbReference type="Proteomes" id="UP000247498"/>
    </source>
</evidence>
<dbReference type="Proteomes" id="UP000247498">
    <property type="component" value="Unassembled WGS sequence"/>
</dbReference>
<feature type="region of interest" description="Disordered" evidence="1">
    <location>
        <begin position="303"/>
        <end position="324"/>
    </location>
</feature>
<feature type="region of interest" description="Disordered" evidence="1">
    <location>
        <begin position="25"/>
        <end position="50"/>
    </location>
</feature>
<evidence type="ECO:0000256" key="1">
    <source>
        <dbReference type="SAM" id="MobiDB-lite"/>
    </source>
</evidence>
<feature type="compositionally biased region" description="Low complexity" evidence="1">
    <location>
        <begin position="37"/>
        <end position="50"/>
    </location>
</feature>
<evidence type="ECO:0000313" key="2">
    <source>
        <dbReference type="EMBL" id="GBF95460.1"/>
    </source>
</evidence>
<accession>A0A2V0PC60</accession>
<feature type="compositionally biased region" description="Low complexity" evidence="1">
    <location>
        <begin position="303"/>
        <end position="318"/>
    </location>
</feature>
<gene>
    <name evidence="2" type="ORF">Rsub_08422</name>
</gene>
<reference evidence="2 3" key="1">
    <citation type="journal article" date="2018" name="Sci. Rep.">
        <title>Raphidocelis subcapitata (=Pseudokirchneriella subcapitata) provides an insight into genome evolution and environmental adaptations in the Sphaeropleales.</title>
        <authorList>
            <person name="Suzuki S."/>
            <person name="Yamaguchi H."/>
            <person name="Nakajima N."/>
            <person name="Kawachi M."/>
        </authorList>
    </citation>
    <scope>NUCLEOTIDE SEQUENCE [LARGE SCALE GENOMIC DNA]</scope>
    <source>
        <strain evidence="2 3">NIES-35</strain>
    </source>
</reference>
<proteinExistence type="predicted"/>
<keyword evidence="3" id="KW-1185">Reference proteome</keyword>
<dbReference type="EMBL" id="BDRX01000064">
    <property type="protein sequence ID" value="GBF95460.1"/>
    <property type="molecule type" value="Genomic_DNA"/>
</dbReference>
<name>A0A2V0PC60_9CHLO</name>
<comment type="caution">
    <text evidence="2">The sequence shown here is derived from an EMBL/GenBank/DDBJ whole genome shotgun (WGS) entry which is preliminary data.</text>
</comment>